<feature type="transmembrane region" description="Helical" evidence="13">
    <location>
        <begin position="149"/>
        <end position="167"/>
    </location>
</feature>
<accession>A0A814PB53</accession>
<gene>
    <name evidence="16" type="ORF">XAT740_LOCUS18574</name>
</gene>
<evidence type="ECO:0000256" key="1">
    <source>
        <dbReference type="ARBA" id="ARBA00000868"/>
    </source>
</evidence>
<evidence type="ECO:0000256" key="13">
    <source>
        <dbReference type="SAM" id="Phobius"/>
    </source>
</evidence>
<feature type="transmembrane region" description="Helical" evidence="13">
    <location>
        <begin position="116"/>
        <end position="137"/>
    </location>
</feature>
<feature type="domain" description="Phosphoribosyltransferase" evidence="15">
    <location>
        <begin position="228"/>
        <end position="354"/>
    </location>
</feature>
<evidence type="ECO:0000259" key="15">
    <source>
        <dbReference type="Pfam" id="PF00156"/>
    </source>
</evidence>
<keyword evidence="13" id="KW-0472">Membrane</keyword>
<dbReference type="PANTHER" id="PTHR32315">
    <property type="entry name" value="ADENINE PHOSPHORIBOSYLTRANSFERASE"/>
    <property type="match status" value="1"/>
</dbReference>
<evidence type="ECO:0000256" key="3">
    <source>
        <dbReference type="ARBA" id="ARBA00004496"/>
    </source>
</evidence>
<evidence type="ECO:0000256" key="8">
    <source>
        <dbReference type="ARBA" id="ARBA00017366"/>
    </source>
</evidence>
<dbReference type="AlphaFoldDB" id="A0A814PB53"/>
<evidence type="ECO:0000256" key="2">
    <source>
        <dbReference type="ARBA" id="ARBA00003968"/>
    </source>
</evidence>
<dbReference type="GO" id="GO:0016208">
    <property type="term" value="F:AMP binding"/>
    <property type="evidence" value="ECO:0007669"/>
    <property type="project" value="TreeGrafter"/>
</dbReference>
<sequence length="393" mass="43626">MQTQGIQFLLLVQLLIISDTYVHTAYVPSRTSQSNVTDANESILDAQLPRCMIDKDCAPHSHCNDGDCFCDKGWITWRHYPRCSYKQSSKIMAFVISFITGSIGLDWFILSRRDSLYILCGILKLLLSAGCCIWNPLAARSKSRTATTAASCLSVTLTLIAFIWWFADWIRILFNSFPDGNGAPLIDRLIMTGVENENLEIVRSALKLCPNFPKKGITFIDIFGIFANAKAHRALIDIILNRLSNRNKTIDVVVGLEARGFVFGPQIALSLQVPFVPVRKRGKLPGKVAQIDYELEYGKDTMEIQLNTLQPKQRVLLVDDLLATGGTLGAAQKLCANLGCEVVETLVIIELIGFNGRAKLNNVEHFTTLFQFAEGDLEAIAANADQMHDSNHA</sequence>
<keyword evidence="13" id="KW-0812">Transmembrane</keyword>
<keyword evidence="9" id="KW-0963">Cytoplasm</keyword>
<reference evidence="16" key="1">
    <citation type="submission" date="2021-02" db="EMBL/GenBank/DDBJ databases">
        <authorList>
            <person name="Nowell W R."/>
        </authorList>
    </citation>
    <scope>NUCLEOTIDE SEQUENCE</scope>
</reference>
<dbReference type="NCBIfam" id="NF002634">
    <property type="entry name" value="PRK02304.1-3"/>
    <property type="match status" value="1"/>
</dbReference>
<comment type="subunit">
    <text evidence="6">Homodimer.</text>
</comment>
<dbReference type="EC" id="2.4.2.7" evidence="7"/>
<dbReference type="PANTHER" id="PTHR32315:SF3">
    <property type="entry name" value="ADENINE PHOSPHORIBOSYLTRANSFERASE"/>
    <property type="match status" value="1"/>
</dbReference>
<dbReference type="InterPro" id="IPR050054">
    <property type="entry name" value="UPRTase/APRTase"/>
</dbReference>
<comment type="subcellular location">
    <subcellularLocation>
        <location evidence="3">Cytoplasm</location>
    </subcellularLocation>
</comment>
<keyword evidence="10" id="KW-0328">Glycosyltransferase</keyword>
<comment type="pathway">
    <text evidence="4">Purine metabolism; AMP biosynthesis via salvage pathway; AMP from adenine: step 1/1.</text>
</comment>
<comment type="catalytic activity">
    <reaction evidence="1">
        <text>AMP + diphosphate = 5-phospho-alpha-D-ribose 1-diphosphate + adenine</text>
        <dbReference type="Rhea" id="RHEA:16609"/>
        <dbReference type="ChEBI" id="CHEBI:16708"/>
        <dbReference type="ChEBI" id="CHEBI:33019"/>
        <dbReference type="ChEBI" id="CHEBI:58017"/>
        <dbReference type="ChEBI" id="CHEBI:456215"/>
        <dbReference type="EC" id="2.4.2.7"/>
    </reaction>
</comment>
<evidence type="ECO:0000313" key="17">
    <source>
        <dbReference type="Proteomes" id="UP000663828"/>
    </source>
</evidence>
<keyword evidence="12" id="KW-0660">Purine salvage</keyword>
<dbReference type="HAMAP" id="MF_00004">
    <property type="entry name" value="Aden_phosphoribosyltr"/>
    <property type="match status" value="1"/>
</dbReference>
<dbReference type="EMBL" id="CAJNOR010001243">
    <property type="protein sequence ID" value="CAF1105288.1"/>
    <property type="molecule type" value="Genomic_DNA"/>
</dbReference>
<dbReference type="GO" id="GO:0002055">
    <property type="term" value="F:adenine binding"/>
    <property type="evidence" value="ECO:0007669"/>
    <property type="project" value="TreeGrafter"/>
</dbReference>
<dbReference type="InterPro" id="IPR029057">
    <property type="entry name" value="PRTase-like"/>
</dbReference>
<organism evidence="16 17">
    <name type="scientific">Adineta ricciae</name>
    <name type="common">Rotifer</name>
    <dbReference type="NCBI Taxonomy" id="249248"/>
    <lineage>
        <taxon>Eukaryota</taxon>
        <taxon>Metazoa</taxon>
        <taxon>Spiralia</taxon>
        <taxon>Gnathifera</taxon>
        <taxon>Rotifera</taxon>
        <taxon>Eurotatoria</taxon>
        <taxon>Bdelloidea</taxon>
        <taxon>Adinetida</taxon>
        <taxon>Adinetidae</taxon>
        <taxon>Adineta</taxon>
    </lineage>
</organism>
<evidence type="ECO:0000256" key="9">
    <source>
        <dbReference type="ARBA" id="ARBA00022490"/>
    </source>
</evidence>
<keyword evidence="11" id="KW-0808">Transferase</keyword>
<dbReference type="Pfam" id="PF00156">
    <property type="entry name" value="Pribosyltran"/>
    <property type="match status" value="1"/>
</dbReference>
<dbReference type="GO" id="GO:0006166">
    <property type="term" value="P:purine ribonucleoside salvage"/>
    <property type="evidence" value="ECO:0007669"/>
    <property type="project" value="UniProtKB-KW"/>
</dbReference>
<dbReference type="GO" id="GO:0044209">
    <property type="term" value="P:AMP salvage"/>
    <property type="evidence" value="ECO:0007669"/>
    <property type="project" value="UniProtKB-UniPathway"/>
</dbReference>
<dbReference type="NCBIfam" id="TIGR01090">
    <property type="entry name" value="apt"/>
    <property type="match status" value="1"/>
</dbReference>
<keyword evidence="13" id="KW-1133">Transmembrane helix</keyword>
<dbReference type="CDD" id="cd06223">
    <property type="entry name" value="PRTases_typeI"/>
    <property type="match status" value="1"/>
</dbReference>
<comment type="function">
    <text evidence="2">Catalyzes a salvage reaction resulting in the formation of AMP, that is energically less costly than de novo synthesis.</text>
</comment>
<evidence type="ECO:0000256" key="12">
    <source>
        <dbReference type="ARBA" id="ARBA00022726"/>
    </source>
</evidence>
<dbReference type="Proteomes" id="UP000663828">
    <property type="component" value="Unassembled WGS sequence"/>
</dbReference>
<keyword evidence="17" id="KW-1185">Reference proteome</keyword>
<dbReference type="InterPro" id="IPR000836">
    <property type="entry name" value="PRTase_dom"/>
</dbReference>
<evidence type="ECO:0000256" key="6">
    <source>
        <dbReference type="ARBA" id="ARBA00011738"/>
    </source>
</evidence>
<evidence type="ECO:0000256" key="4">
    <source>
        <dbReference type="ARBA" id="ARBA00004659"/>
    </source>
</evidence>
<name>A0A814PB53_ADIRI</name>
<dbReference type="NCBIfam" id="NF002636">
    <property type="entry name" value="PRK02304.1-5"/>
    <property type="match status" value="1"/>
</dbReference>
<evidence type="ECO:0000256" key="10">
    <source>
        <dbReference type="ARBA" id="ARBA00022676"/>
    </source>
</evidence>
<evidence type="ECO:0000256" key="5">
    <source>
        <dbReference type="ARBA" id="ARBA00008391"/>
    </source>
</evidence>
<feature type="chain" id="PRO_5032882205" description="Adenine phosphoribosyltransferase" evidence="14">
    <location>
        <begin position="25"/>
        <end position="393"/>
    </location>
</feature>
<dbReference type="UniPathway" id="UPA00588">
    <property type="reaction ID" value="UER00646"/>
</dbReference>
<dbReference type="SUPFAM" id="SSF53271">
    <property type="entry name" value="PRTase-like"/>
    <property type="match status" value="1"/>
</dbReference>
<dbReference type="GO" id="GO:0005737">
    <property type="term" value="C:cytoplasm"/>
    <property type="evidence" value="ECO:0007669"/>
    <property type="project" value="UniProtKB-SubCell"/>
</dbReference>
<proteinExistence type="inferred from homology"/>
<dbReference type="Gene3D" id="3.40.50.2020">
    <property type="match status" value="1"/>
</dbReference>
<dbReference type="GO" id="GO:0003999">
    <property type="term" value="F:adenine phosphoribosyltransferase activity"/>
    <property type="evidence" value="ECO:0007669"/>
    <property type="project" value="UniProtKB-EC"/>
</dbReference>
<comment type="caution">
    <text evidence="16">The sequence shown here is derived from an EMBL/GenBank/DDBJ whole genome shotgun (WGS) entry which is preliminary data.</text>
</comment>
<evidence type="ECO:0000256" key="7">
    <source>
        <dbReference type="ARBA" id="ARBA00011893"/>
    </source>
</evidence>
<feature type="signal peptide" evidence="14">
    <location>
        <begin position="1"/>
        <end position="24"/>
    </location>
</feature>
<keyword evidence="14" id="KW-0732">Signal</keyword>
<protein>
    <recommendedName>
        <fullName evidence="8">Adenine phosphoribosyltransferase</fullName>
        <ecNumber evidence="7">2.4.2.7</ecNumber>
    </recommendedName>
</protein>
<feature type="transmembrane region" description="Helical" evidence="13">
    <location>
        <begin position="91"/>
        <end position="110"/>
    </location>
</feature>
<dbReference type="FunFam" id="3.40.50.2020:FF:000004">
    <property type="entry name" value="Adenine phosphoribosyltransferase"/>
    <property type="match status" value="1"/>
</dbReference>
<evidence type="ECO:0000256" key="11">
    <source>
        <dbReference type="ARBA" id="ARBA00022679"/>
    </source>
</evidence>
<dbReference type="InterPro" id="IPR005764">
    <property type="entry name" value="Ade_phspho_trans"/>
</dbReference>
<evidence type="ECO:0000256" key="14">
    <source>
        <dbReference type="SAM" id="SignalP"/>
    </source>
</evidence>
<dbReference type="GO" id="GO:0006168">
    <property type="term" value="P:adenine salvage"/>
    <property type="evidence" value="ECO:0007669"/>
    <property type="project" value="InterPro"/>
</dbReference>
<comment type="similarity">
    <text evidence="5">Belongs to the purine/pyrimidine phosphoribosyltransferase family.</text>
</comment>
<evidence type="ECO:0000313" key="16">
    <source>
        <dbReference type="EMBL" id="CAF1105288.1"/>
    </source>
</evidence>